<dbReference type="GO" id="GO:0016787">
    <property type="term" value="F:hydrolase activity"/>
    <property type="evidence" value="ECO:0007669"/>
    <property type="project" value="UniProtKB-KW"/>
</dbReference>
<dbReference type="OrthoDB" id="787137at2759"/>
<sequence length="777" mass="86346">MDLVGFAHLRIPQKIVSNQKPLRTYFKTTVPIAEDFKSTSSFQEDSFSRLYVSVNVPPCSFHSQLTIDAMKSNLLVALPKAMDPLFIGFTLAFNFRRWFPAKKIVFIAASLDKAVRMKSDFVVRTGYPETEVCVYGSKRKFQRRYEWERHSVIFATAETLLADMKDSFGCEVGLLIVEEAERAANGSNSVCMLTRNLLLAKAAYRILALTESHLNKIAVLQAVVMNLQIGCIRSSGHLRQDISSLVSPPCSVRRSIPVTEELNSIAATLIEVMRPFLEVLFDSKVLPTRDHQKIVNFSRKFLYSKIGENDHLRTVLADLESLLDIYDTLMCEGITAFAIDLREKTSKRVSVRHIVEANAFLKTSFLMSDPLQEDFKFHKLDGCSKIIDDILFKYGHEKSIVVILCRSRNASWLQKLSSVLTGKFNGKPVSVVCGDPSCSSVCALPPSSMKDKMCNLIITSCTAETFTLSVGYVDAVICFDEGLSVLHYVNGINVSNDGQIYTLFTHDYEVNVDRVDSIDYGVDAIEGSLLKAVNLCKDNVRIFPPDWHPKIEEYWAELSSMSLGGSKFIEYAIYSPGLLSTFEAIAVRERTKALGGLKEVFLKSQNAMGLITSHAEENLMWLDKPQTSKNVSASDTTLKIVGVVGADDETLSAESERLKAKLREKSFFDSAFEELSLDSVLVQSLPDVPASKAGNAISGSQCNVISNLAAPPVKRIKSASISSFLTKTSKPTRDCYFDPLEHSSAVCERASQMKKIIVHLKKVIYLSSSLNSPPTVK</sequence>
<evidence type="ECO:0000313" key="8">
    <source>
        <dbReference type="WBParaSite" id="EVEC_0000011401-mRNA-1"/>
    </source>
</evidence>
<keyword evidence="7" id="KW-1185">Reference proteome</keyword>
<dbReference type="AlphaFoldDB" id="A0A0N4USL0"/>
<dbReference type="EMBL" id="UXUI01000033">
    <property type="protein sequence ID" value="VDD84932.1"/>
    <property type="molecule type" value="Genomic_DNA"/>
</dbReference>
<keyword evidence="4" id="KW-0067">ATP-binding</keyword>
<evidence type="ECO:0000313" key="6">
    <source>
        <dbReference type="EMBL" id="VDD84932.1"/>
    </source>
</evidence>
<evidence type="ECO:0000259" key="5">
    <source>
        <dbReference type="PROSITE" id="PS51192"/>
    </source>
</evidence>
<dbReference type="InterPro" id="IPR027417">
    <property type="entry name" value="P-loop_NTPase"/>
</dbReference>
<dbReference type="InterPro" id="IPR014001">
    <property type="entry name" value="Helicase_ATP-bd"/>
</dbReference>
<evidence type="ECO:0000313" key="7">
    <source>
        <dbReference type="Proteomes" id="UP000274131"/>
    </source>
</evidence>
<evidence type="ECO:0000256" key="4">
    <source>
        <dbReference type="ARBA" id="ARBA00022840"/>
    </source>
</evidence>
<evidence type="ECO:0000256" key="1">
    <source>
        <dbReference type="ARBA" id="ARBA00022741"/>
    </source>
</evidence>
<evidence type="ECO:0000256" key="3">
    <source>
        <dbReference type="ARBA" id="ARBA00022806"/>
    </source>
</evidence>
<dbReference type="GO" id="GO:0005524">
    <property type="term" value="F:ATP binding"/>
    <property type="evidence" value="ECO:0007669"/>
    <property type="project" value="UniProtKB-KW"/>
</dbReference>
<dbReference type="SUPFAM" id="SSF52540">
    <property type="entry name" value="P-loop containing nucleoside triphosphate hydrolases"/>
    <property type="match status" value="1"/>
</dbReference>
<dbReference type="GO" id="GO:0004386">
    <property type="term" value="F:helicase activity"/>
    <property type="evidence" value="ECO:0007669"/>
    <property type="project" value="UniProtKB-KW"/>
</dbReference>
<dbReference type="PANTHER" id="PTHR14025:SF20">
    <property type="entry name" value="FANCONI ANEMIA GROUP M PROTEIN"/>
    <property type="match status" value="1"/>
</dbReference>
<feature type="domain" description="Helicase ATP-binding" evidence="5">
    <location>
        <begin position="65"/>
        <end position="231"/>
    </location>
</feature>
<dbReference type="PANTHER" id="PTHR14025">
    <property type="entry name" value="FANCONI ANEMIA GROUP M FANCM FAMILY MEMBER"/>
    <property type="match status" value="1"/>
</dbReference>
<dbReference type="WBParaSite" id="EVEC_0000011401-mRNA-1">
    <property type="protein sequence ID" value="EVEC_0000011401-mRNA-1"/>
    <property type="gene ID" value="EVEC_0000011401"/>
</dbReference>
<proteinExistence type="predicted"/>
<dbReference type="Proteomes" id="UP000274131">
    <property type="component" value="Unassembled WGS sequence"/>
</dbReference>
<organism evidence="8">
    <name type="scientific">Enterobius vermicularis</name>
    <name type="common">Human pinworm</name>
    <dbReference type="NCBI Taxonomy" id="51028"/>
    <lineage>
        <taxon>Eukaryota</taxon>
        <taxon>Metazoa</taxon>
        <taxon>Ecdysozoa</taxon>
        <taxon>Nematoda</taxon>
        <taxon>Chromadorea</taxon>
        <taxon>Rhabditida</taxon>
        <taxon>Spirurina</taxon>
        <taxon>Oxyuridomorpha</taxon>
        <taxon>Oxyuroidea</taxon>
        <taxon>Oxyuridae</taxon>
        <taxon>Enterobius</taxon>
    </lineage>
</organism>
<evidence type="ECO:0000256" key="2">
    <source>
        <dbReference type="ARBA" id="ARBA00022801"/>
    </source>
</evidence>
<gene>
    <name evidence="6" type="ORF">EVEC_LOCUS75</name>
</gene>
<dbReference type="Gene3D" id="3.40.50.300">
    <property type="entry name" value="P-loop containing nucleotide triphosphate hydrolases"/>
    <property type="match status" value="1"/>
</dbReference>
<reference evidence="8" key="1">
    <citation type="submission" date="2017-02" db="UniProtKB">
        <authorList>
            <consortium name="WormBaseParasite"/>
        </authorList>
    </citation>
    <scope>IDENTIFICATION</scope>
</reference>
<name>A0A0N4USL0_ENTVE</name>
<protein>
    <submittedName>
        <fullName evidence="8">Helicase ATP-binding domain-containing protein</fullName>
    </submittedName>
</protein>
<accession>A0A0N4USL0</accession>
<dbReference type="PROSITE" id="PS51192">
    <property type="entry name" value="HELICASE_ATP_BIND_1"/>
    <property type="match status" value="1"/>
</dbReference>
<reference evidence="6 7" key="2">
    <citation type="submission" date="2018-10" db="EMBL/GenBank/DDBJ databases">
        <authorList>
            <consortium name="Pathogen Informatics"/>
        </authorList>
    </citation>
    <scope>NUCLEOTIDE SEQUENCE [LARGE SCALE GENOMIC DNA]</scope>
</reference>
<keyword evidence="3" id="KW-0347">Helicase</keyword>
<keyword evidence="2" id="KW-0378">Hydrolase</keyword>
<keyword evidence="1" id="KW-0547">Nucleotide-binding</keyword>
<dbReference type="STRING" id="51028.A0A0N4USL0"/>